<evidence type="ECO:0000313" key="1">
    <source>
        <dbReference type="EMBL" id="CAG13859.1"/>
    </source>
</evidence>
<reference evidence="1" key="1">
    <citation type="journal article" date="2004" name="Nature">
        <title>Genome duplication in the teleost fish Tetraodon nigroviridis reveals the early vertebrate proto-karyotype.</title>
        <authorList>
            <person name="Jaillon O."/>
            <person name="Aury J.-M."/>
            <person name="Brunet F."/>
            <person name="Petit J.-L."/>
            <person name="Stange-Thomann N."/>
            <person name="Mauceli E."/>
            <person name="Bouneau L."/>
            <person name="Fischer C."/>
            <person name="Ozouf-Costaz C."/>
            <person name="Bernot A."/>
            <person name="Nicaud S."/>
            <person name="Jaffe D."/>
            <person name="Fisher S."/>
            <person name="Lutfalla G."/>
            <person name="Dossat C."/>
            <person name="Segurens B."/>
            <person name="Dasilva C."/>
            <person name="Salanoubat M."/>
            <person name="Levy M."/>
            <person name="Boudet N."/>
            <person name="Castellano S."/>
            <person name="Anthouard V."/>
            <person name="Jubin C."/>
            <person name="Castelli V."/>
            <person name="Katinka M."/>
            <person name="Vacherie B."/>
            <person name="Biemont C."/>
            <person name="Skalli Z."/>
            <person name="Cattolico L."/>
            <person name="Poulain J."/>
            <person name="De Berardinis V."/>
            <person name="Cruaud C."/>
            <person name="Duprat S."/>
            <person name="Brottier P."/>
            <person name="Coutanceau J.-P."/>
            <person name="Gouzy J."/>
            <person name="Parra G."/>
            <person name="Lardier G."/>
            <person name="Chapple C."/>
            <person name="McKernan K.J."/>
            <person name="McEwan P."/>
            <person name="Bosak S."/>
            <person name="Kellis M."/>
            <person name="Volff J.-N."/>
            <person name="Guigo R."/>
            <person name="Zody M.C."/>
            <person name="Mesirov J."/>
            <person name="Lindblad-Toh K."/>
            <person name="Birren B."/>
            <person name="Nusbaum C."/>
            <person name="Kahn D."/>
            <person name="Robinson-Rechavi M."/>
            <person name="Laudet V."/>
            <person name="Schachter V."/>
            <person name="Quetier F."/>
            <person name="Saurin W."/>
            <person name="Scarpelli C."/>
            <person name="Wincker P."/>
            <person name="Lander E.S."/>
            <person name="Weissenbach J."/>
            <person name="Roest Crollius H."/>
        </authorList>
    </citation>
    <scope>NUCLEOTIDE SEQUENCE [LARGE SCALE GENOMIC DNA]</scope>
</reference>
<comment type="caution">
    <text evidence="1">The sequence shown here is derived from an EMBL/GenBank/DDBJ whole genome shotgun (WGS) entry which is preliminary data.</text>
</comment>
<accession>Q4RCM4</accession>
<dbReference type="EMBL" id="CAAE01018562">
    <property type="protein sequence ID" value="CAG13859.1"/>
    <property type="molecule type" value="Genomic_DNA"/>
</dbReference>
<dbReference type="KEGG" id="tng:GSTEN00038437G001"/>
<protein>
    <submittedName>
        <fullName evidence="1">(spotted green pufferfish) hypothetical protein</fullName>
    </submittedName>
</protein>
<dbReference type="AlphaFoldDB" id="Q4RCM4"/>
<feature type="non-terminal residue" evidence="1">
    <location>
        <position position="1"/>
    </location>
</feature>
<gene>
    <name evidence="1" type="ORF">GSTENG00038437001</name>
</gene>
<reference evidence="1" key="2">
    <citation type="submission" date="2004-02" db="EMBL/GenBank/DDBJ databases">
        <authorList>
            <consortium name="Genoscope"/>
            <consortium name="Whitehead Institute Centre for Genome Research"/>
        </authorList>
    </citation>
    <scope>NUCLEOTIDE SEQUENCE</scope>
</reference>
<name>Q4RCM4_TETNG</name>
<organism evidence="1">
    <name type="scientific">Tetraodon nigroviridis</name>
    <name type="common">Spotted green pufferfish</name>
    <name type="synonym">Chelonodon nigroviridis</name>
    <dbReference type="NCBI Taxonomy" id="99883"/>
    <lineage>
        <taxon>Eukaryota</taxon>
        <taxon>Metazoa</taxon>
        <taxon>Chordata</taxon>
        <taxon>Craniata</taxon>
        <taxon>Vertebrata</taxon>
        <taxon>Euteleostomi</taxon>
        <taxon>Actinopterygii</taxon>
        <taxon>Neopterygii</taxon>
        <taxon>Teleostei</taxon>
        <taxon>Neoteleostei</taxon>
        <taxon>Acanthomorphata</taxon>
        <taxon>Eupercaria</taxon>
        <taxon>Tetraodontiformes</taxon>
        <taxon>Tetradontoidea</taxon>
        <taxon>Tetraodontidae</taxon>
        <taxon>Tetraodon</taxon>
    </lineage>
</organism>
<proteinExistence type="predicted"/>
<sequence>GDPTMLEQQKFLLVLHRFPRSCSLGVGVGVLR</sequence>